<keyword evidence="2 6" id="KW-0645">Protease</keyword>
<dbReference type="GeneID" id="94843761"/>
<dbReference type="PANTHER" id="PTHR43399:SF4">
    <property type="entry name" value="CELL WALL-ASSOCIATED PROTEASE"/>
    <property type="match status" value="1"/>
</dbReference>
<evidence type="ECO:0000313" key="10">
    <source>
        <dbReference type="EMBL" id="OHT00028.1"/>
    </source>
</evidence>
<proteinExistence type="inferred from homology"/>
<protein>
    <recommendedName>
        <fullName evidence="9">Peptidase S8/S53 domain-containing protein</fullName>
    </recommendedName>
</protein>
<keyword evidence="7" id="KW-0812">Transmembrane</keyword>
<feature type="signal peptide" evidence="8">
    <location>
        <begin position="1"/>
        <end position="20"/>
    </location>
</feature>
<evidence type="ECO:0000259" key="9">
    <source>
        <dbReference type="Pfam" id="PF00082"/>
    </source>
</evidence>
<dbReference type="SUPFAM" id="SSF52743">
    <property type="entry name" value="Subtilisin-like"/>
    <property type="match status" value="1"/>
</dbReference>
<dbReference type="InterPro" id="IPR022398">
    <property type="entry name" value="Peptidase_S8_His-AS"/>
</dbReference>
<feature type="domain" description="Peptidase S8/S53" evidence="9">
    <location>
        <begin position="244"/>
        <end position="654"/>
    </location>
</feature>
<feature type="active site" description="Charge relay system" evidence="5 6">
    <location>
        <position position="253"/>
    </location>
</feature>
<dbReference type="PROSITE" id="PS00137">
    <property type="entry name" value="SUBTILASE_HIS"/>
    <property type="match status" value="1"/>
</dbReference>
<dbReference type="PRINTS" id="PR00723">
    <property type="entry name" value="SUBTILISIN"/>
</dbReference>
<keyword evidence="7" id="KW-1133">Transmembrane helix</keyword>
<accession>A0A1J4JR87</accession>
<dbReference type="Proteomes" id="UP000179807">
    <property type="component" value="Unassembled WGS sequence"/>
</dbReference>
<gene>
    <name evidence="10" type="ORF">TRFO_33413</name>
</gene>
<dbReference type="Gene3D" id="3.40.50.200">
    <property type="entry name" value="Peptidase S8/S53 domain"/>
    <property type="match status" value="2"/>
</dbReference>
<comment type="similarity">
    <text evidence="1 6">Belongs to the peptidase S8 family.</text>
</comment>
<dbReference type="InterPro" id="IPR036852">
    <property type="entry name" value="Peptidase_S8/S53_dom_sf"/>
</dbReference>
<dbReference type="PROSITE" id="PS51892">
    <property type="entry name" value="SUBTILASE"/>
    <property type="match status" value="1"/>
</dbReference>
<dbReference type="PROSITE" id="PS00138">
    <property type="entry name" value="SUBTILASE_SER"/>
    <property type="match status" value="1"/>
</dbReference>
<dbReference type="GO" id="GO:0004252">
    <property type="term" value="F:serine-type endopeptidase activity"/>
    <property type="evidence" value="ECO:0007669"/>
    <property type="project" value="UniProtKB-UniRule"/>
</dbReference>
<dbReference type="Pfam" id="PF00082">
    <property type="entry name" value="Peptidase_S8"/>
    <property type="match status" value="1"/>
</dbReference>
<reference evidence="10" key="1">
    <citation type="submission" date="2016-10" db="EMBL/GenBank/DDBJ databases">
        <authorList>
            <person name="Benchimol M."/>
            <person name="Almeida L.G."/>
            <person name="Vasconcelos A.T."/>
            <person name="Perreira-Neves A."/>
            <person name="Rosa I.A."/>
            <person name="Tasca T."/>
            <person name="Bogo M.R."/>
            <person name="de Souza W."/>
        </authorList>
    </citation>
    <scope>NUCLEOTIDE SEQUENCE [LARGE SCALE GENOMIC DNA]</scope>
    <source>
        <strain evidence="10">K</strain>
    </source>
</reference>
<comment type="caution">
    <text evidence="10">The sequence shown here is derived from an EMBL/GenBank/DDBJ whole genome shotgun (WGS) entry which is preliminary data.</text>
</comment>
<dbReference type="CDD" id="cd04842">
    <property type="entry name" value="Peptidases_S8_Kp43_protease"/>
    <property type="match status" value="1"/>
</dbReference>
<feature type="active site" description="Charge relay system" evidence="5 6">
    <location>
        <position position="302"/>
    </location>
</feature>
<evidence type="ECO:0000256" key="3">
    <source>
        <dbReference type="ARBA" id="ARBA00022801"/>
    </source>
</evidence>
<organism evidence="10 11">
    <name type="scientific">Tritrichomonas foetus</name>
    <dbReference type="NCBI Taxonomy" id="1144522"/>
    <lineage>
        <taxon>Eukaryota</taxon>
        <taxon>Metamonada</taxon>
        <taxon>Parabasalia</taxon>
        <taxon>Tritrichomonadida</taxon>
        <taxon>Tritrichomonadidae</taxon>
        <taxon>Tritrichomonas</taxon>
    </lineage>
</organism>
<keyword evidence="7" id="KW-0472">Membrane</keyword>
<feature type="active site" description="Charge relay system" evidence="5 6">
    <location>
        <position position="600"/>
    </location>
</feature>
<dbReference type="PANTHER" id="PTHR43399">
    <property type="entry name" value="SUBTILISIN-RELATED"/>
    <property type="match status" value="1"/>
</dbReference>
<keyword evidence="11" id="KW-1185">Reference proteome</keyword>
<dbReference type="InterPro" id="IPR051048">
    <property type="entry name" value="Peptidase_S8/S53_subtilisin"/>
</dbReference>
<dbReference type="Gene3D" id="2.60.120.380">
    <property type="match status" value="1"/>
</dbReference>
<dbReference type="SUPFAM" id="SSF49785">
    <property type="entry name" value="Galactose-binding domain-like"/>
    <property type="match status" value="1"/>
</dbReference>
<name>A0A1J4JR87_9EUKA</name>
<evidence type="ECO:0000256" key="5">
    <source>
        <dbReference type="PIRSR" id="PIRSR615500-1"/>
    </source>
</evidence>
<evidence type="ECO:0000256" key="4">
    <source>
        <dbReference type="ARBA" id="ARBA00022825"/>
    </source>
</evidence>
<dbReference type="InterPro" id="IPR015500">
    <property type="entry name" value="Peptidase_S8_subtilisin-rel"/>
</dbReference>
<keyword evidence="3 6" id="KW-0378">Hydrolase</keyword>
<dbReference type="GO" id="GO:0006508">
    <property type="term" value="P:proteolysis"/>
    <property type="evidence" value="ECO:0007669"/>
    <property type="project" value="UniProtKB-KW"/>
</dbReference>
<evidence type="ECO:0000256" key="7">
    <source>
        <dbReference type="SAM" id="Phobius"/>
    </source>
</evidence>
<feature type="transmembrane region" description="Helical" evidence="7">
    <location>
        <begin position="957"/>
        <end position="983"/>
    </location>
</feature>
<keyword evidence="8" id="KW-0732">Signal</keyword>
<evidence type="ECO:0000256" key="2">
    <source>
        <dbReference type="ARBA" id="ARBA00022670"/>
    </source>
</evidence>
<dbReference type="InterPro" id="IPR008979">
    <property type="entry name" value="Galactose-bd-like_sf"/>
</dbReference>
<dbReference type="VEuPathDB" id="TrichDB:TRFO_33413"/>
<evidence type="ECO:0000256" key="1">
    <source>
        <dbReference type="ARBA" id="ARBA00011073"/>
    </source>
</evidence>
<dbReference type="InterPro" id="IPR000209">
    <property type="entry name" value="Peptidase_S8/S53_dom"/>
</dbReference>
<evidence type="ECO:0000256" key="6">
    <source>
        <dbReference type="PROSITE-ProRule" id="PRU01240"/>
    </source>
</evidence>
<dbReference type="EMBL" id="MLAK01000975">
    <property type="protein sequence ID" value="OHT00028.1"/>
    <property type="molecule type" value="Genomic_DNA"/>
</dbReference>
<dbReference type="AlphaFoldDB" id="A0A1J4JR87"/>
<dbReference type="OrthoDB" id="10256524at2759"/>
<evidence type="ECO:0000256" key="8">
    <source>
        <dbReference type="SAM" id="SignalP"/>
    </source>
</evidence>
<dbReference type="InterPro" id="IPR023828">
    <property type="entry name" value="Peptidase_S8_Ser-AS"/>
</dbReference>
<dbReference type="InterPro" id="IPR034058">
    <property type="entry name" value="TagA/B/C/D_pept_dom"/>
</dbReference>
<feature type="chain" id="PRO_5012227374" description="Peptidase S8/S53 domain-containing protein" evidence="8">
    <location>
        <begin position="21"/>
        <end position="998"/>
    </location>
</feature>
<sequence length="998" mass="113862">MLFFVFLFLSESNIFPTGTAFYKTISFNKQKELKKLKHVSSSFEQWYYVYVDSKDPLTYLNTKYSIKASTDNQISSRTFLLYLSSHEISKLSSDSLIELRSLEQTEKYIPKSTYKRSHSSIRFEQEKPKFPQTKNNTKNKTIKYYVFISETQQLPTSQYYKFESQIIKNCYLISITKEPGSEEKAIKELSSLPYVQLILPFEKPHLKNMFGAGFTQKNSREPKLLPDTKHEYFERYINDKGITGKGEVVTVVDSFIDINHDMFYDPNVSVPFNDINLDHRKIIFYDCESIDEYHNKIEIREHGTHVAGIIAGQTICDNQYLKVNNGIAPDAKLMYMLLNGFYNQGIIVQTEKMNSVNSSISSNSWGLDDFNPTMNWIYGNSNLFDNLIFIMAGGNERYTLDENCEYFTINDPGGSKNVLAVGAIDSLTYTTNKVIMKDMNRKLPSINLQFMEEHYPPGKLDSLNLDRYDFIIDFNVLITDDADIACLNLNIPELIVIYYGKDKLTCPKYEGYAFTTSDEAVIQYLESNKRIYLWTERYLNHSIEYKDSTYSSIGPGYKGILKPDVVSPGTYIISALSSEESYEFYGCPSDGFLYVTSGTSMATPNVAGAAALINQFFKEKRDFQLNGADLRALIIASASRPDQTNEPDMFIGHGVVDLSTILCFDQTFGVGITKQDSYIEKSNHMMTKIKVKNNVSDFRIVLSYFDVELYIESMIPIMNDLDLVVISPTGKRYLGDHRSDGDSEHFSTNEKVIISKDELELGEYEIHVYSNVNDPQKFSIVAVGPIDDQLLTFKETLECGCDKCTKHGKCKCDSLHVGNHCQTEIIEMLDKESKIPILHNSIKRVFLNFTTIDSITIQRPDSYKGFNSNIWLGRKCHSALSDYETYIQLENVETNITLDSNEPLCLAIFNNYFTDQEYTIDVIGESIDAETKTSSSSTNESDENENNKDKEITKLRLGLILTGSILGSVIIIIVVLFIVMFLLRRKHDTGTTQQGYNP</sequence>
<dbReference type="RefSeq" id="XP_068353164.1">
    <property type="nucleotide sequence ID" value="XM_068509057.1"/>
</dbReference>
<evidence type="ECO:0000313" key="11">
    <source>
        <dbReference type="Proteomes" id="UP000179807"/>
    </source>
</evidence>
<keyword evidence="4 6" id="KW-0720">Serine protease</keyword>